<feature type="transmembrane region" description="Helical" evidence="7">
    <location>
        <begin position="12"/>
        <end position="35"/>
    </location>
</feature>
<dbReference type="GO" id="GO:0016020">
    <property type="term" value="C:membrane"/>
    <property type="evidence" value="ECO:0007669"/>
    <property type="project" value="UniProtKB-SubCell"/>
</dbReference>
<evidence type="ECO:0000256" key="5">
    <source>
        <dbReference type="ARBA" id="ARBA00023136"/>
    </source>
</evidence>
<accession>A0A699GV87</accession>
<comment type="caution">
    <text evidence="8">The sequence shown here is derived from an EMBL/GenBank/DDBJ whole genome shotgun (WGS) entry which is preliminary data.</text>
</comment>
<gene>
    <name evidence="8" type="ORF">Tci_168895</name>
</gene>
<feature type="transmembrane region" description="Helical" evidence="7">
    <location>
        <begin position="84"/>
        <end position="104"/>
    </location>
</feature>
<keyword evidence="5 7" id="KW-0472">Membrane</keyword>
<evidence type="ECO:0000313" key="8">
    <source>
        <dbReference type="EMBL" id="GEV96918.1"/>
    </source>
</evidence>
<evidence type="ECO:0000256" key="4">
    <source>
        <dbReference type="ARBA" id="ARBA00022989"/>
    </source>
</evidence>
<dbReference type="InterPro" id="IPR036259">
    <property type="entry name" value="MFS_trans_sf"/>
</dbReference>
<dbReference type="Gene3D" id="1.20.1250.20">
    <property type="entry name" value="MFS general substrate transporter like domains"/>
    <property type="match status" value="1"/>
</dbReference>
<evidence type="ECO:0000256" key="2">
    <source>
        <dbReference type="ARBA" id="ARBA00005982"/>
    </source>
</evidence>
<name>A0A699GV87_TANCI</name>
<keyword evidence="4 7" id="KW-1133">Transmembrane helix</keyword>
<evidence type="ECO:0000256" key="7">
    <source>
        <dbReference type="SAM" id="Phobius"/>
    </source>
</evidence>
<dbReference type="EMBL" id="BKCJ010040444">
    <property type="protein sequence ID" value="GEV96918.1"/>
    <property type="molecule type" value="Genomic_DNA"/>
</dbReference>
<organism evidence="8">
    <name type="scientific">Tanacetum cinerariifolium</name>
    <name type="common">Dalmatian daisy</name>
    <name type="synonym">Chrysanthemum cinerariifolium</name>
    <dbReference type="NCBI Taxonomy" id="118510"/>
    <lineage>
        <taxon>Eukaryota</taxon>
        <taxon>Viridiplantae</taxon>
        <taxon>Streptophyta</taxon>
        <taxon>Embryophyta</taxon>
        <taxon>Tracheophyta</taxon>
        <taxon>Spermatophyta</taxon>
        <taxon>Magnoliopsida</taxon>
        <taxon>eudicotyledons</taxon>
        <taxon>Gunneridae</taxon>
        <taxon>Pentapetalae</taxon>
        <taxon>asterids</taxon>
        <taxon>campanulids</taxon>
        <taxon>Asterales</taxon>
        <taxon>Asteraceae</taxon>
        <taxon>Asteroideae</taxon>
        <taxon>Anthemideae</taxon>
        <taxon>Anthemidinae</taxon>
        <taxon>Tanacetum</taxon>
    </lineage>
</organism>
<dbReference type="InterPro" id="IPR000109">
    <property type="entry name" value="POT_fam"/>
</dbReference>
<proteinExistence type="inferred from homology"/>
<evidence type="ECO:0000256" key="6">
    <source>
        <dbReference type="ARBA" id="ARBA00044504"/>
    </source>
</evidence>
<protein>
    <submittedName>
        <fullName evidence="8">Protein NRT1/ PTR FAMILY 8.3-like</fullName>
    </submittedName>
</protein>
<comment type="subcellular location">
    <subcellularLocation>
        <location evidence="1">Membrane</location>
        <topology evidence="1">Multi-pass membrane protein</topology>
    </subcellularLocation>
</comment>
<evidence type="ECO:0000256" key="1">
    <source>
        <dbReference type="ARBA" id="ARBA00004141"/>
    </source>
</evidence>
<dbReference type="AlphaFoldDB" id="A0A699GV87"/>
<dbReference type="Pfam" id="PF00854">
    <property type="entry name" value="PTR2"/>
    <property type="match status" value="1"/>
</dbReference>
<comment type="similarity">
    <text evidence="6">Belongs to the major facilitator superfamily. Phosphate:H(+) symporter (TC 2.A.1.9) family.</text>
</comment>
<evidence type="ECO:0000256" key="3">
    <source>
        <dbReference type="ARBA" id="ARBA00022692"/>
    </source>
</evidence>
<keyword evidence="3 7" id="KW-0812">Transmembrane</keyword>
<comment type="similarity">
    <text evidence="2">Belongs to the major facilitator superfamily. Proton-dependent oligopeptide transporter (POT/PTR) (TC 2.A.17) family.</text>
</comment>
<sequence>MFVEQKMAMDTTIGSFTLPTATLTTFNVISVIFWVPVYDRIIVPLARKFIASVEIKRLAVAKSLNLVNEDISVTMNIFWQAPQYIFLCAAEVFFSFSLFVYEFMAHLQGGRTLILEDQGKAVVVVVEASTTKYETSKPIRHEHDKLGIGADMDALAMQV</sequence>
<reference evidence="8" key="1">
    <citation type="journal article" date="2019" name="Sci. Rep.">
        <title>Draft genome of Tanacetum cinerariifolium, the natural source of mosquito coil.</title>
        <authorList>
            <person name="Yamashiro T."/>
            <person name="Shiraishi A."/>
            <person name="Satake H."/>
            <person name="Nakayama K."/>
        </authorList>
    </citation>
    <scope>NUCLEOTIDE SEQUENCE</scope>
</reference>
<dbReference type="GO" id="GO:0022857">
    <property type="term" value="F:transmembrane transporter activity"/>
    <property type="evidence" value="ECO:0007669"/>
    <property type="project" value="InterPro"/>
</dbReference>
<dbReference type="PANTHER" id="PTHR11654">
    <property type="entry name" value="OLIGOPEPTIDE TRANSPORTER-RELATED"/>
    <property type="match status" value="1"/>
</dbReference>